<dbReference type="PANTHER" id="PTHR23355:SF9">
    <property type="entry name" value="DIS3-LIKE EXONUCLEASE 2"/>
    <property type="match status" value="1"/>
</dbReference>
<dbReference type="GO" id="GO:0006402">
    <property type="term" value="P:mRNA catabolic process"/>
    <property type="evidence" value="ECO:0007669"/>
    <property type="project" value="TreeGrafter"/>
</dbReference>
<dbReference type="RefSeq" id="WP_106349397.1">
    <property type="nucleotide sequence ID" value="NZ_PVUE01000010.1"/>
</dbReference>
<dbReference type="EMBL" id="PVUE01000010">
    <property type="protein sequence ID" value="PRZ41313.1"/>
    <property type="molecule type" value="Genomic_DNA"/>
</dbReference>
<dbReference type="Pfam" id="PF00773">
    <property type="entry name" value="RNB"/>
    <property type="match status" value="1"/>
</dbReference>
<protein>
    <submittedName>
        <fullName evidence="2">Exoribonuclease R</fullName>
    </submittedName>
</protein>
<proteinExistence type="predicted"/>
<gene>
    <name evidence="2" type="ORF">CLV47_11040</name>
</gene>
<dbReference type="OrthoDB" id="5800376at2"/>
<reference evidence="2 3" key="1">
    <citation type="submission" date="2018-03" db="EMBL/GenBank/DDBJ databases">
        <title>Genomic Encyclopedia of Archaeal and Bacterial Type Strains, Phase II (KMG-II): from individual species to whole genera.</title>
        <authorList>
            <person name="Goeker M."/>
        </authorList>
    </citation>
    <scope>NUCLEOTIDE SEQUENCE [LARGE SCALE GENOMIC DNA]</scope>
    <source>
        <strain evidence="2 3">DSM 100065</strain>
    </source>
</reference>
<dbReference type="Proteomes" id="UP000237752">
    <property type="component" value="Unassembled WGS sequence"/>
</dbReference>
<dbReference type="InterPro" id="IPR050180">
    <property type="entry name" value="RNR_Ribonuclease"/>
</dbReference>
<sequence>MTPVRRRVPGVAFEKIRAELDVPAEFSAEVLAEAEKAARSPRLPDADDTDIPFVTLDPAGSTDLDQALHIARAGAGYLVNYAIADVGAFVKPGGALDAECWKRGTTLYSPDLRTPLHPQVLSEGAASLLPDQVRPALLWQITLDAGGEVLEHTLRRTRVKSVAKLNYVDVQADFDDGKAHESLALLKDVGELRLALAIRRNSINLDLPEQEVEPGPDGAWTLAYRDQTPCEKWNAEISLLTGMVAAKMMVDGAIGILRTLPAAPPEAVEDLKKTAASLGVEWPKGASPSTVMAALDRTSDVNVAFLEQAAHLLRGAGYTDFVGTVPEHAGIASIYAHVTAPLRRLVDRYGNEVCLSLAAGVDVPQWVREALPKLPEAMASAAGRESRLERAVIDTVEAMLLKDRVGESFEAVVVGPGKDTVTIVLDDPAVRAKASGGQPKIGDRVKAVLTKADPDEHLVEFELR</sequence>
<dbReference type="InterPro" id="IPR012340">
    <property type="entry name" value="NA-bd_OB-fold"/>
</dbReference>
<dbReference type="SUPFAM" id="SSF50249">
    <property type="entry name" value="Nucleic acid-binding proteins"/>
    <property type="match status" value="1"/>
</dbReference>
<dbReference type="GO" id="GO:0003723">
    <property type="term" value="F:RNA binding"/>
    <property type="evidence" value="ECO:0007669"/>
    <property type="project" value="InterPro"/>
</dbReference>
<accession>A0A2T0ZYA3</accession>
<dbReference type="GO" id="GO:0004540">
    <property type="term" value="F:RNA nuclease activity"/>
    <property type="evidence" value="ECO:0007669"/>
    <property type="project" value="InterPro"/>
</dbReference>
<organism evidence="2 3">
    <name type="scientific">Antricoccus suffuscus</name>
    <dbReference type="NCBI Taxonomy" id="1629062"/>
    <lineage>
        <taxon>Bacteria</taxon>
        <taxon>Bacillati</taxon>
        <taxon>Actinomycetota</taxon>
        <taxon>Actinomycetes</taxon>
        <taxon>Geodermatophilales</taxon>
        <taxon>Antricoccaceae</taxon>
        <taxon>Antricoccus</taxon>
    </lineage>
</organism>
<feature type="domain" description="RNB" evidence="1">
    <location>
        <begin position="45"/>
        <end position="360"/>
    </location>
</feature>
<dbReference type="AlphaFoldDB" id="A0A2T0ZYA3"/>
<dbReference type="PANTHER" id="PTHR23355">
    <property type="entry name" value="RIBONUCLEASE"/>
    <property type="match status" value="1"/>
</dbReference>
<evidence type="ECO:0000313" key="2">
    <source>
        <dbReference type="EMBL" id="PRZ41313.1"/>
    </source>
</evidence>
<keyword evidence="3" id="KW-1185">Reference proteome</keyword>
<dbReference type="GO" id="GO:0005829">
    <property type="term" value="C:cytosol"/>
    <property type="evidence" value="ECO:0007669"/>
    <property type="project" value="TreeGrafter"/>
</dbReference>
<evidence type="ECO:0000259" key="1">
    <source>
        <dbReference type="SMART" id="SM00955"/>
    </source>
</evidence>
<dbReference type="SMART" id="SM00955">
    <property type="entry name" value="RNB"/>
    <property type="match status" value="1"/>
</dbReference>
<comment type="caution">
    <text evidence="2">The sequence shown here is derived from an EMBL/GenBank/DDBJ whole genome shotgun (WGS) entry which is preliminary data.</text>
</comment>
<dbReference type="InterPro" id="IPR001900">
    <property type="entry name" value="RNase_II/R"/>
</dbReference>
<name>A0A2T0ZYA3_9ACTN</name>
<evidence type="ECO:0000313" key="3">
    <source>
        <dbReference type="Proteomes" id="UP000237752"/>
    </source>
</evidence>
<dbReference type="Pfam" id="PF18614">
    <property type="entry name" value="RNase_II_C_S1"/>
    <property type="match status" value="1"/>
</dbReference>
<dbReference type="InterPro" id="IPR040596">
    <property type="entry name" value="RNase_II_C_S1"/>
</dbReference>